<keyword evidence="1" id="KW-0812">Transmembrane</keyword>
<geneLocation type="plasmid" evidence="3 4">
    <name>pHTUR01</name>
</geneLocation>
<dbReference type="InterPro" id="IPR042150">
    <property type="entry name" value="MmRce1-like"/>
</dbReference>
<proteinExistence type="predicted"/>
<evidence type="ECO:0000256" key="1">
    <source>
        <dbReference type="SAM" id="Phobius"/>
    </source>
</evidence>
<dbReference type="MEROPS" id="G05.004"/>
<dbReference type="GeneID" id="8744934"/>
<feature type="transmembrane region" description="Helical" evidence="1">
    <location>
        <begin position="255"/>
        <end position="273"/>
    </location>
</feature>
<sequence>MSETAHLTIGTTSVSVANPWLFFGVTFLITWSFWLSAIVLRVSFNSAVGLVLLLAGLVGPGIAGIGFVYLVYGERGRSDFWNRIVQVRRIGVRWFLVILLLPLVVTITAAVVDLRLGGPGATWGEGVREFGVNPLAILPALFFASLPPILEELGWRGYALDRLQMNWSALSASLLLGAVWAVWHLPLFFIAGTFQREMVGFGTLGFWLFMSGTVALSVAFTWVYNHTSRSILGIILLHGWVNFVSETIEVADVFYYLHWILLVVLLTAIWGTTTLTNTEEVPRPPLPPNR</sequence>
<keyword evidence="3" id="KW-0614">Plasmid</keyword>
<feature type="domain" description="CAAX prenyl protease 2/Lysostaphin resistance protein A-like" evidence="2">
    <location>
        <begin position="136"/>
        <end position="244"/>
    </location>
</feature>
<reference evidence="3 4" key="1">
    <citation type="journal article" date="2010" name="Stand. Genomic Sci.">
        <title>Complete genome sequence of Haloterrigena turkmenica type strain (4k).</title>
        <authorList>
            <person name="Saunders E."/>
            <person name="Tindall B.J."/>
            <person name="Fahnrich R."/>
            <person name="Lapidus A."/>
            <person name="Copeland A."/>
            <person name="Del Rio T.G."/>
            <person name="Lucas S."/>
            <person name="Chen F."/>
            <person name="Tice H."/>
            <person name="Cheng J.F."/>
            <person name="Han C."/>
            <person name="Detter J.C."/>
            <person name="Bruce D."/>
            <person name="Goodwin L."/>
            <person name="Chain P."/>
            <person name="Pitluck S."/>
            <person name="Pati A."/>
            <person name="Ivanova N."/>
            <person name="Mavromatis K."/>
            <person name="Chen A."/>
            <person name="Palaniappan K."/>
            <person name="Land M."/>
            <person name="Hauser L."/>
            <person name="Chang Y.J."/>
            <person name="Jeffries C.D."/>
            <person name="Brettin T."/>
            <person name="Rohde M."/>
            <person name="Goker M."/>
            <person name="Bristow J."/>
            <person name="Eisen J.A."/>
            <person name="Markowitz V."/>
            <person name="Hugenholtz P."/>
            <person name="Klenk H.P."/>
            <person name="Kyrpides N.C."/>
        </authorList>
    </citation>
    <scope>NUCLEOTIDE SEQUENCE [LARGE SCALE GENOMIC DNA]</scope>
    <source>
        <strain evidence="4">ATCC 51198 / DSM 5511 / JCM 9101 / NCIMB 13204 / VKM B-1734 / 4k</strain>
    </source>
</reference>
<dbReference type="OrthoDB" id="28575at2157"/>
<evidence type="ECO:0000313" key="4">
    <source>
        <dbReference type="Proteomes" id="UP000001903"/>
    </source>
</evidence>
<dbReference type="GO" id="GO:0080120">
    <property type="term" value="P:CAAX-box protein maturation"/>
    <property type="evidence" value="ECO:0007669"/>
    <property type="project" value="UniProtKB-ARBA"/>
</dbReference>
<dbReference type="EMBL" id="CP001861">
    <property type="protein sequence ID" value="ADB63123.1"/>
    <property type="molecule type" value="Genomic_DNA"/>
</dbReference>
<dbReference type="Pfam" id="PF02517">
    <property type="entry name" value="Rce1-like"/>
    <property type="match status" value="1"/>
</dbReference>
<dbReference type="KEGG" id="htu:Htur_4306"/>
<gene>
    <name evidence="3" type="ordered locus">Htur_4306</name>
</gene>
<protein>
    <submittedName>
        <fullName evidence="3">Abortive infection protein</fullName>
    </submittedName>
</protein>
<keyword evidence="4" id="KW-1185">Reference proteome</keyword>
<organism evidence="3 4">
    <name type="scientific">Haloterrigena turkmenica (strain ATCC 51198 / DSM 5511 / JCM 9101 / NCIMB 13204 / VKM B-1734 / 4k)</name>
    <name type="common">Halococcus turkmenicus</name>
    <dbReference type="NCBI Taxonomy" id="543526"/>
    <lineage>
        <taxon>Archaea</taxon>
        <taxon>Methanobacteriati</taxon>
        <taxon>Methanobacteriota</taxon>
        <taxon>Stenosarchaea group</taxon>
        <taxon>Halobacteria</taxon>
        <taxon>Halobacteriales</taxon>
        <taxon>Natrialbaceae</taxon>
        <taxon>Haloterrigena</taxon>
    </lineage>
</organism>
<dbReference type="PANTHER" id="PTHR35797:SF1">
    <property type="entry name" value="PROTEASE"/>
    <property type="match status" value="1"/>
</dbReference>
<dbReference type="RefSeq" id="WP_012945367.1">
    <property type="nucleotide sequence ID" value="NC_013744.1"/>
</dbReference>
<dbReference type="GO" id="GO:0004175">
    <property type="term" value="F:endopeptidase activity"/>
    <property type="evidence" value="ECO:0007669"/>
    <property type="project" value="UniProtKB-ARBA"/>
</dbReference>
<keyword evidence="1" id="KW-1133">Transmembrane helix</keyword>
<name>D2S176_HALTV</name>
<feature type="transmembrane region" description="Helical" evidence="1">
    <location>
        <begin position="20"/>
        <end position="40"/>
    </location>
</feature>
<dbReference type="PANTHER" id="PTHR35797">
    <property type="entry name" value="PROTEASE-RELATED"/>
    <property type="match status" value="1"/>
</dbReference>
<feature type="transmembrane region" description="Helical" evidence="1">
    <location>
        <begin position="47"/>
        <end position="72"/>
    </location>
</feature>
<dbReference type="Proteomes" id="UP000001903">
    <property type="component" value="Plasmid pHTUR01"/>
</dbReference>
<dbReference type="InterPro" id="IPR003675">
    <property type="entry name" value="Rce1/LyrA-like_dom"/>
</dbReference>
<accession>D2S176</accession>
<evidence type="ECO:0000313" key="3">
    <source>
        <dbReference type="EMBL" id="ADB63123.1"/>
    </source>
</evidence>
<feature type="transmembrane region" description="Helical" evidence="1">
    <location>
        <begin position="92"/>
        <end position="112"/>
    </location>
</feature>
<dbReference type="AlphaFoldDB" id="D2S176"/>
<feature type="transmembrane region" description="Helical" evidence="1">
    <location>
        <begin position="132"/>
        <end position="150"/>
    </location>
</feature>
<feature type="transmembrane region" description="Helical" evidence="1">
    <location>
        <begin position="170"/>
        <end position="192"/>
    </location>
</feature>
<evidence type="ECO:0000259" key="2">
    <source>
        <dbReference type="Pfam" id="PF02517"/>
    </source>
</evidence>
<dbReference type="HOGENOM" id="CLU_064706_2_0_2"/>
<feature type="transmembrane region" description="Helical" evidence="1">
    <location>
        <begin position="204"/>
        <end position="224"/>
    </location>
</feature>
<keyword evidence="1" id="KW-0472">Membrane</keyword>